<dbReference type="Gene3D" id="3.20.20.80">
    <property type="entry name" value="Glycosidases"/>
    <property type="match status" value="1"/>
</dbReference>
<proteinExistence type="predicted"/>
<dbReference type="RefSeq" id="WP_237466279.1">
    <property type="nucleotide sequence ID" value="NZ_CAKLDI010000001.1"/>
</dbReference>
<dbReference type="InterPro" id="IPR017853">
    <property type="entry name" value="GH"/>
</dbReference>
<comment type="caution">
    <text evidence="2">The sequence shown here is derived from an EMBL/GenBank/DDBJ whole genome shotgun (WGS) entry which is preliminary data.</text>
</comment>
<sequence length="764" mass="87236">MKLYRLVTTLVLMSCQACASQVGDAIQQLQTGKVAQAKTILAKIEPPYQGEALFLAARVAEHDQQYQSALDYYRQYLISQPFSVHRLEARAAMTLLATHQHDAALPDYLKLIALRDQHQLEQLLKQSQQFQAQYANSPLAVEAALLSAYIRLESLNQPLQAYQSYVSIYQQARSENIQLQALNGMAYSAFRANTPQQQAQALAKMQDMLDSRWAARNPLLAKSWQARLTANQQVMEQQRNHAQLANILWGTGARLYLDHPAGSNQNYAGVWHDLKQQQLNLQSATLWITNQSDWRWLQSDRLLALEQQGLTPMIAFWYFGDKISPEYVTQNRQAYLQTLKQQLIPLLQPLSSGYLILEPEFNKNGIENWDGWDPLMLEVIALIRHELPQIQVGLALGDWDAIGSKQSYLSAQKAITASDFVASMLMISSYTERVHHQPDWSPWVRTMRLAHKLNAQFNKPWLIAYVAIASEPGWQSQQRIELEKLSFYLPYFANNHLIALNWFSLVDEPNQTGWFADAENSFGLINADYQAKPALKQFAALSAQHQRQPVSHVTMQIDEDVGQWRIQAKFSSWQPWQLLLSQSGKSWRYQGAGDMFKIDWYGQLAHGWSKDGPVEISLQVNGQLVEQRTAQWQGIPAASLAKGREKRLEPWQSLFVSLNKNEQALTKGHLYIELAINKEQRQHFALSLVDQAGYQKPLNLDIARRFDDKLVLIMPLSELAQGWRRHTPSGYLWAAQATGSLRLQLRNESGHKKTASITQVSWRP</sequence>
<dbReference type="Proteomes" id="UP000838672">
    <property type="component" value="Unassembled WGS sequence"/>
</dbReference>
<dbReference type="SUPFAM" id="SSF51445">
    <property type="entry name" value="(Trans)glycosidases"/>
    <property type="match status" value="1"/>
</dbReference>
<feature type="chain" id="PRO_5046531848" description="Tetratricopeptide repeat protein" evidence="1">
    <location>
        <begin position="20"/>
        <end position="764"/>
    </location>
</feature>
<feature type="signal peptide" evidence="1">
    <location>
        <begin position="1"/>
        <end position="19"/>
    </location>
</feature>
<evidence type="ECO:0000313" key="3">
    <source>
        <dbReference type="Proteomes" id="UP000838672"/>
    </source>
</evidence>
<dbReference type="Gene3D" id="1.25.40.10">
    <property type="entry name" value="Tetratricopeptide repeat domain"/>
    <property type="match status" value="1"/>
</dbReference>
<name>A0ABM8ZUJ6_9VIBR</name>
<keyword evidence="3" id="KW-1185">Reference proteome</keyword>
<organism evidence="2 3">
    <name type="scientific">Vibrio stylophorae</name>
    <dbReference type="NCBI Taxonomy" id="659351"/>
    <lineage>
        <taxon>Bacteria</taxon>
        <taxon>Pseudomonadati</taxon>
        <taxon>Pseudomonadota</taxon>
        <taxon>Gammaproteobacteria</taxon>
        <taxon>Vibrionales</taxon>
        <taxon>Vibrionaceae</taxon>
        <taxon>Vibrio</taxon>
    </lineage>
</organism>
<evidence type="ECO:0000313" key="2">
    <source>
        <dbReference type="EMBL" id="CAH0533863.1"/>
    </source>
</evidence>
<protein>
    <recommendedName>
        <fullName evidence="4">Tetratricopeptide repeat protein</fullName>
    </recommendedName>
</protein>
<accession>A0ABM8ZUJ6</accession>
<reference evidence="2" key="1">
    <citation type="submission" date="2021-11" db="EMBL/GenBank/DDBJ databases">
        <authorList>
            <person name="Rodrigo-Torres L."/>
            <person name="Arahal R. D."/>
            <person name="Lucena T."/>
        </authorList>
    </citation>
    <scope>NUCLEOTIDE SEQUENCE</scope>
    <source>
        <strain evidence="2">CECT 7929</strain>
    </source>
</reference>
<evidence type="ECO:0000256" key="1">
    <source>
        <dbReference type="SAM" id="SignalP"/>
    </source>
</evidence>
<dbReference type="InterPro" id="IPR011990">
    <property type="entry name" value="TPR-like_helical_dom_sf"/>
</dbReference>
<gene>
    <name evidence="2" type="ORF">VST7929_01739</name>
</gene>
<keyword evidence="1" id="KW-0732">Signal</keyword>
<evidence type="ECO:0008006" key="4">
    <source>
        <dbReference type="Google" id="ProtNLM"/>
    </source>
</evidence>
<dbReference type="EMBL" id="CAKLDI010000001">
    <property type="protein sequence ID" value="CAH0533863.1"/>
    <property type="molecule type" value="Genomic_DNA"/>
</dbReference>